<sequence length="84" mass="9950">MAEKKTTIHKISTLDDAIFIYEPNKPNSDLEDIVIQFGHEPEFIEESKATYVDIYLRDIPYFCSKLLEVYHKSMKIIRNKKEVK</sequence>
<reference evidence="1" key="1">
    <citation type="journal article" date="2015" name="Nature">
        <title>Complex archaea that bridge the gap between prokaryotes and eukaryotes.</title>
        <authorList>
            <person name="Spang A."/>
            <person name="Saw J.H."/>
            <person name="Jorgensen S.L."/>
            <person name="Zaremba-Niedzwiedzka K."/>
            <person name="Martijn J."/>
            <person name="Lind A.E."/>
            <person name="van Eijk R."/>
            <person name="Schleper C."/>
            <person name="Guy L."/>
            <person name="Ettema T.J."/>
        </authorList>
    </citation>
    <scope>NUCLEOTIDE SEQUENCE</scope>
</reference>
<gene>
    <name evidence="1" type="ORF">LCGC14_0224620</name>
</gene>
<dbReference type="EMBL" id="LAZR01000107">
    <property type="protein sequence ID" value="KKN90878.1"/>
    <property type="molecule type" value="Genomic_DNA"/>
</dbReference>
<protein>
    <submittedName>
        <fullName evidence="1">Uncharacterized protein</fullName>
    </submittedName>
</protein>
<comment type="caution">
    <text evidence="1">The sequence shown here is derived from an EMBL/GenBank/DDBJ whole genome shotgun (WGS) entry which is preliminary data.</text>
</comment>
<organism evidence="1">
    <name type="scientific">marine sediment metagenome</name>
    <dbReference type="NCBI Taxonomy" id="412755"/>
    <lineage>
        <taxon>unclassified sequences</taxon>
        <taxon>metagenomes</taxon>
        <taxon>ecological metagenomes</taxon>
    </lineage>
</organism>
<name>A0A0F9XG60_9ZZZZ</name>
<accession>A0A0F9XG60</accession>
<proteinExistence type="predicted"/>
<evidence type="ECO:0000313" key="1">
    <source>
        <dbReference type="EMBL" id="KKN90878.1"/>
    </source>
</evidence>
<dbReference type="AlphaFoldDB" id="A0A0F9XG60"/>